<dbReference type="SUPFAM" id="SSF52821">
    <property type="entry name" value="Rhodanese/Cell cycle control phosphatase"/>
    <property type="match status" value="1"/>
</dbReference>
<dbReference type="AlphaFoldDB" id="A0A1J0KT37"/>
<dbReference type="Pfam" id="PF00581">
    <property type="entry name" value="Rhodanese"/>
    <property type="match status" value="1"/>
</dbReference>
<keyword evidence="1" id="KW-1133">Transmembrane helix</keyword>
<dbReference type="CDD" id="cd00158">
    <property type="entry name" value="RHOD"/>
    <property type="match status" value="1"/>
</dbReference>
<evidence type="ECO:0000313" key="3">
    <source>
        <dbReference type="EMBL" id="APC96921.1"/>
    </source>
</evidence>
<dbReference type="Gene3D" id="3.40.250.10">
    <property type="entry name" value="Rhodanese-like domain"/>
    <property type="match status" value="1"/>
</dbReference>
<dbReference type="PANTHER" id="PTHR44086">
    <property type="entry name" value="THIOSULFATE SULFURTRANSFERASE RDL2, MITOCHONDRIAL-RELATED"/>
    <property type="match status" value="1"/>
</dbReference>
<dbReference type="SMART" id="SM00450">
    <property type="entry name" value="RHOD"/>
    <property type="match status" value="1"/>
</dbReference>
<dbReference type="Proteomes" id="UP000182521">
    <property type="component" value="Chromosome"/>
</dbReference>
<dbReference type="InterPro" id="IPR021309">
    <property type="entry name" value="YgaP-like_TM"/>
</dbReference>
<dbReference type="EMBL" id="CP009654">
    <property type="protein sequence ID" value="APC96921.1"/>
    <property type="molecule type" value="Genomic_DNA"/>
</dbReference>
<evidence type="ECO:0000313" key="4">
    <source>
        <dbReference type="Proteomes" id="UP000182521"/>
    </source>
</evidence>
<keyword evidence="1" id="KW-0472">Membrane</keyword>
<keyword evidence="1" id="KW-0812">Transmembrane</keyword>
<dbReference type="Pfam" id="PF11127">
    <property type="entry name" value="YgaP-like_TM"/>
    <property type="match status" value="1"/>
</dbReference>
<dbReference type="GO" id="GO:0004792">
    <property type="term" value="F:thiosulfate-cyanide sulfurtransferase activity"/>
    <property type="evidence" value="ECO:0007669"/>
    <property type="project" value="TreeGrafter"/>
</dbReference>
<dbReference type="PROSITE" id="PS50206">
    <property type="entry name" value="RHODANESE_3"/>
    <property type="match status" value="1"/>
</dbReference>
<dbReference type="InterPro" id="IPR036873">
    <property type="entry name" value="Rhodanese-like_dom_sf"/>
</dbReference>
<protein>
    <submittedName>
        <fullName evidence="3">Rhodanese-like domain protein</fullName>
    </submittedName>
</protein>
<dbReference type="OrthoDB" id="9811849at2"/>
<dbReference type="KEGG" id="frc:KX01_63"/>
<proteinExistence type="predicted"/>
<dbReference type="InterPro" id="IPR001763">
    <property type="entry name" value="Rhodanese-like_dom"/>
</dbReference>
<gene>
    <name evidence="3" type="ORF">KX01_63</name>
</gene>
<dbReference type="Gene3D" id="6.10.140.1340">
    <property type="match status" value="1"/>
</dbReference>
<dbReference type="PANTHER" id="PTHR44086:SF10">
    <property type="entry name" value="THIOSULFATE SULFURTRANSFERASE_RHODANESE-LIKE DOMAIN-CONTAINING PROTEIN 3"/>
    <property type="match status" value="1"/>
</dbReference>
<sequence>MIETISATALNKRLQNEKIRIIDIRSEDEFKREHIEGAQNIPAEHVDDEFCYTNDDILVFSCMSGVRTQNCSAKFKRMHAKEVLILEGGLNAWKREGLKTKKNEKAPLPIMRQVQIIVGSIIILGVILSYTVHHHFIILSAFFGAGLLFAGVTGTCALAKVLMYLPYNKNSK</sequence>
<organism evidence="3 4">
    <name type="scientific">Francisella frigiditurris</name>
    <dbReference type="NCBI Taxonomy" id="1542390"/>
    <lineage>
        <taxon>Bacteria</taxon>
        <taxon>Pseudomonadati</taxon>
        <taxon>Pseudomonadota</taxon>
        <taxon>Gammaproteobacteria</taxon>
        <taxon>Thiotrichales</taxon>
        <taxon>Francisellaceae</taxon>
        <taxon>Francisella</taxon>
    </lineage>
</organism>
<name>A0A1J0KT37_9GAMM</name>
<feature type="transmembrane region" description="Helical" evidence="1">
    <location>
        <begin position="110"/>
        <end position="130"/>
    </location>
</feature>
<accession>A0A1J0KT37</accession>
<evidence type="ECO:0000256" key="1">
    <source>
        <dbReference type="SAM" id="Phobius"/>
    </source>
</evidence>
<dbReference type="RefSeq" id="WP_083578868.1">
    <property type="nucleotide sequence ID" value="NZ_CP009654.1"/>
</dbReference>
<feature type="transmembrane region" description="Helical" evidence="1">
    <location>
        <begin position="136"/>
        <end position="162"/>
    </location>
</feature>
<feature type="domain" description="Rhodanese" evidence="2">
    <location>
        <begin position="15"/>
        <end position="102"/>
    </location>
</feature>
<dbReference type="STRING" id="1542390.KX01_63"/>
<keyword evidence="4" id="KW-1185">Reference proteome</keyword>
<reference evidence="4" key="1">
    <citation type="submission" date="2014-10" db="EMBL/GenBank/DDBJ databases">
        <authorList>
            <person name="Kuske C.R."/>
            <person name="Challacombe J.F."/>
            <person name="Daligault H.E."/>
            <person name="Davenport K.W."/>
            <person name="Johnson S.L."/>
            <person name="Siddaramappa S."/>
            <person name="Petersen J.M."/>
        </authorList>
    </citation>
    <scope>NUCLEOTIDE SEQUENCE [LARGE SCALE GENOMIC DNA]</scope>
    <source>
        <strain evidence="4">CA97-1460</strain>
    </source>
</reference>
<evidence type="ECO:0000259" key="2">
    <source>
        <dbReference type="PROSITE" id="PS50206"/>
    </source>
</evidence>